<sequence>MEKQSQLSEVITQRILHEIKNGIYKTESKLPPELEIAAFLGVSRSIIRDSLSALEREGFISRKQGVGTIINRHVLAVVTRMDLEEEFFEMISNTGKTPGLLSLSVAYGLADRALAQKLKIQPNTDVIHVNRVVTADGQPAIYCVDSFAKSLIVGDNFEEEDLRKPIFDFLKKSCHTEVFMDLTEVKAVPAEQEVALCFRVPVGTPLLFMDEVGYNFKGVPVLHSSEYYNNGIITHMVLRKKI</sequence>
<dbReference type="SUPFAM" id="SSF64288">
    <property type="entry name" value="Chorismate lyase-like"/>
    <property type="match status" value="1"/>
</dbReference>
<dbReference type="InterPro" id="IPR000524">
    <property type="entry name" value="Tscrpt_reg_HTH_GntR"/>
</dbReference>
<dbReference type="CDD" id="cd07377">
    <property type="entry name" value="WHTH_GntR"/>
    <property type="match status" value="1"/>
</dbReference>
<protein>
    <submittedName>
        <fullName evidence="5">Putative HTH-type transcriptional regulator YurK</fullName>
    </submittedName>
</protein>
<dbReference type="SMART" id="SM00866">
    <property type="entry name" value="UTRA"/>
    <property type="match status" value="1"/>
</dbReference>
<dbReference type="InterPro" id="IPR036388">
    <property type="entry name" value="WH-like_DNA-bd_sf"/>
</dbReference>
<dbReference type="PRINTS" id="PR00035">
    <property type="entry name" value="HTHGNTR"/>
</dbReference>
<reference evidence="5" key="1">
    <citation type="submission" date="2019-08" db="EMBL/GenBank/DDBJ databases">
        <authorList>
            <person name="Kucharzyk K."/>
            <person name="Murdoch R.W."/>
            <person name="Higgins S."/>
            <person name="Loffler F."/>
        </authorList>
    </citation>
    <scope>NUCLEOTIDE SEQUENCE</scope>
</reference>
<dbReference type="Gene3D" id="1.10.10.10">
    <property type="entry name" value="Winged helix-like DNA-binding domain superfamily/Winged helix DNA-binding domain"/>
    <property type="match status" value="1"/>
</dbReference>
<dbReference type="InterPro" id="IPR050679">
    <property type="entry name" value="Bact_HTH_transcr_reg"/>
</dbReference>
<name>A0A645BCV4_9ZZZZ</name>
<keyword evidence="2" id="KW-0238">DNA-binding</keyword>
<evidence type="ECO:0000256" key="2">
    <source>
        <dbReference type="ARBA" id="ARBA00023125"/>
    </source>
</evidence>
<keyword evidence="3" id="KW-0804">Transcription</keyword>
<evidence type="ECO:0000256" key="1">
    <source>
        <dbReference type="ARBA" id="ARBA00023015"/>
    </source>
</evidence>
<dbReference type="InterPro" id="IPR028978">
    <property type="entry name" value="Chorismate_lyase_/UTRA_dom_sf"/>
</dbReference>
<dbReference type="InterPro" id="IPR011663">
    <property type="entry name" value="UTRA"/>
</dbReference>
<dbReference type="EMBL" id="VSSQ01019334">
    <property type="protein sequence ID" value="MPM63309.1"/>
    <property type="molecule type" value="Genomic_DNA"/>
</dbReference>
<organism evidence="5">
    <name type="scientific">bioreactor metagenome</name>
    <dbReference type="NCBI Taxonomy" id="1076179"/>
    <lineage>
        <taxon>unclassified sequences</taxon>
        <taxon>metagenomes</taxon>
        <taxon>ecological metagenomes</taxon>
    </lineage>
</organism>
<dbReference type="GO" id="GO:0045892">
    <property type="term" value="P:negative regulation of DNA-templated transcription"/>
    <property type="evidence" value="ECO:0007669"/>
    <property type="project" value="TreeGrafter"/>
</dbReference>
<dbReference type="InterPro" id="IPR036390">
    <property type="entry name" value="WH_DNA-bd_sf"/>
</dbReference>
<dbReference type="Pfam" id="PF07702">
    <property type="entry name" value="UTRA"/>
    <property type="match status" value="1"/>
</dbReference>
<dbReference type="AlphaFoldDB" id="A0A645BCV4"/>
<dbReference type="PROSITE" id="PS50949">
    <property type="entry name" value="HTH_GNTR"/>
    <property type="match status" value="1"/>
</dbReference>
<evidence type="ECO:0000256" key="3">
    <source>
        <dbReference type="ARBA" id="ARBA00023163"/>
    </source>
</evidence>
<dbReference type="GO" id="GO:0003677">
    <property type="term" value="F:DNA binding"/>
    <property type="evidence" value="ECO:0007669"/>
    <property type="project" value="UniProtKB-KW"/>
</dbReference>
<gene>
    <name evidence="5" type="primary">yurK_5</name>
    <name evidence="5" type="ORF">SDC9_110189</name>
</gene>
<feature type="domain" description="HTH gntR-type" evidence="4">
    <location>
        <begin position="5"/>
        <end position="73"/>
    </location>
</feature>
<accession>A0A645BCV4</accession>
<keyword evidence="1" id="KW-0805">Transcription regulation</keyword>
<dbReference type="SMART" id="SM00345">
    <property type="entry name" value="HTH_GNTR"/>
    <property type="match status" value="1"/>
</dbReference>
<evidence type="ECO:0000259" key="4">
    <source>
        <dbReference type="PROSITE" id="PS50949"/>
    </source>
</evidence>
<dbReference type="Pfam" id="PF00392">
    <property type="entry name" value="GntR"/>
    <property type="match status" value="1"/>
</dbReference>
<evidence type="ECO:0000313" key="5">
    <source>
        <dbReference type="EMBL" id="MPM63309.1"/>
    </source>
</evidence>
<dbReference type="GO" id="GO:0003700">
    <property type="term" value="F:DNA-binding transcription factor activity"/>
    <property type="evidence" value="ECO:0007669"/>
    <property type="project" value="InterPro"/>
</dbReference>
<comment type="caution">
    <text evidence="5">The sequence shown here is derived from an EMBL/GenBank/DDBJ whole genome shotgun (WGS) entry which is preliminary data.</text>
</comment>
<dbReference type="PANTHER" id="PTHR44846">
    <property type="entry name" value="MANNOSYL-D-GLYCERATE TRANSPORT/METABOLISM SYSTEM REPRESSOR MNGR-RELATED"/>
    <property type="match status" value="1"/>
</dbReference>
<dbReference type="Gene3D" id="3.40.1410.10">
    <property type="entry name" value="Chorismate lyase-like"/>
    <property type="match status" value="1"/>
</dbReference>
<dbReference type="PANTHER" id="PTHR44846:SF17">
    <property type="entry name" value="GNTR-FAMILY TRANSCRIPTIONAL REGULATOR"/>
    <property type="match status" value="1"/>
</dbReference>
<proteinExistence type="predicted"/>
<dbReference type="SUPFAM" id="SSF46785">
    <property type="entry name" value="Winged helix' DNA-binding domain"/>
    <property type="match status" value="1"/>
</dbReference>